<organism evidence="8 9">
    <name type="scientific">Anopheles gambiae</name>
    <name type="common">African malaria mosquito</name>
    <dbReference type="NCBI Taxonomy" id="7165"/>
    <lineage>
        <taxon>Eukaryota</taxon>
        <taxon>Metazoa</taxon>
        <taxon>Ecdysozoa</taxon>
        <taxon>Arthropoda</taxon>
        <taxon>Hexapoda</taxon>
        <taxon>Insecta</taxon>
        <taxon>Pterygota</taxon>
        <taxon>Neoptera</taxon>
        <taxon>Endopterygota</taxon>
        <taxon>Diptera</taxon>
        <taxon>Nematocera</taxon>
        <taxon>Culicoidea</taxon>
        <taxon>Culicidae</taxon>
        <taxon>Anophelinae</taxon>
        <taxon>Anopheles</taxon>
    </lineage>
</organism>
<keyword evidence="3" id="KW-0539">Nucleus</keyword>
<dbReference type="InterPro" id="IPR056547">
    <property type="entry name" value="NUP160_helical"/>
</dbReference>
<reference evidence="8 9" key="2">
    <citation type="journal article" date="2004" name="Trends Parasitol.">
        <title>The Anopheles gambiae genome: an update.</title>
        <authorList>
            <person name="Mongin E."/>
            <person name="Louis C."/>
            <person name="Holt R.A."/>
            <person name="Birney E."/>
            <person name="Collins F.H."/>
        </authorList>
    </citation>
    <scope>NUCLEOTIDE SEQUENCE [LARGE SCALE GENOMIC DNA]</scope>
    <source>
        <strain evidence="8 9">PEST</strain>
    </source>
</reference>
<evidence type="ECO:0000313" key="9">
    <source>
        <dbReference type="Proteomes" id="UP000007062"/>
    </source>
</evidence>
<dbReference type="Pfam" id="PF11715">
    <property type="entry name" value="Beta-prop_Nup120_160"/>
    <property type="match status" value="1"/>
</dbReference>
<dbReference type="InterPro" id="IPR059141">
    <property type="entry name" value="Beta-prop_Nup120_160"/>
</dbReference>
<evidence type="ECO:0000259" key="5">
    <source>
        <dbReference type="Pfam" id="PF23345"/>
    </source>
</evidence>
<dbReference type="Pfam" id="PF23354">
    <property type="entry name" value="TPR_NUP160_120_M"/>
    <property type="match status" value="1"/>
</dbReference>
<evidence type="ECO:0000259" key="6">
    <source>
        <dbReference type="Pfam" id="PF23347"/>
    </source>
</evidence>
<feature type="domain" description="Nucleoporin Nup120/160 beta-propeller" evidence="4">
    <location>
        <begin position="61"/>
        <end position="548"/>
    </location>
</feature>
<protein>
    <recommendedName>
        <fullName evidence="10">Nuclear pore complex protein Nup160</fullName>
    </recommendedName>
</protein>
<accession>A0ABK8FDP9</accession>
<dbReference type="Pfam" id="PF23345">
    <property type="entry name" value="NUP160_helical"/>
    <property type="match status" value="1"/>
</dbReference>
<keyword evidence="9" id="KW-1185">Reference proteome</keyword>
<dbReference type="PANTHER" id="PTHR21286:SF0">
    <property type="entry name" value="NUCLEAR PORE COMPLEX PROTEIN NUP160"/>
    <property type="match status" value="1"/>
</dbReference>
<dbReference type="InterPro" id="IPR056535">
    <property type="entry name" value="TPR_NUP160_M"/>
</dbReference>
<dbReference type="Proteomes" id="UP000007062">
    <property type="component" value="Chromosome 2R"/>
</dbReference>
<evidence type="ECO:0000256" key="2">
    <source>
        <dbReference type="ARBA" id="ARBA00022448"/>
    </source>
</evidence>
<dbReference type="InterPro" id="IPR056536">
    <property type="entry name" value="TPR_NUP160_C"/>
</dbReference>
<evidence type="ECO:0008006" key="10">
    <source>
        <dbReference type="Google" id="ProtNLM"/>
    </source>
</evidence>
<reference evidence="8 9" key="1">
    <citation type="journal article" date="2002" name="Science">
        <title>The genome sequence of the malaria mosquito Anopheles gambiae.</title>
        <authorList>
            <person name="Holt R.A."/>
            <person name="Subramanian G.M."/>
            <person name="Halpern A."/>
            <person name="Sutton G.G."/>
            <person name="Charlab R."/>
            <person name="Nusskern D.R."/>
            <person name="Wincker P."/>
            <person name="Clark A.G."/>
            <person name="Ribeiro J.M."/>
            <person name="Wides R."/>
            <person name="Salzberg S.L."/>
            <person name="Loftus B."/>
            <person name="Yandell M."/>
            <person name="Majoros W.H."/>
            <person name="Rusch D.B."/>
            <person name="Lai Z."/>
            <person name="Kraft C.L."/>
            <person name="Abril J.F."/>
            <person name="Anthouard V."/>
            <person name="Arensburger P."/>
            <person name="Atkinson P.W."/>
            <person name="Baden H."/>
            <person name="de Berardinis V."/>
            <person name="Baldwin D."/>
            <person name="Benes V."/>
            <person name="Biedler J."/>
            <person name="Blass C."/>
            <person name="Bolanos R."/>
            <person name="Boscus D."/>
            <person name="Barnstead M."/>
            <person name="Cai S."/>
            <person name="Center A."/>
            <person name="Chaturverdi K."/>
            <person name="Christophides G.K."/>
            <person name="Chrystal M.A."/>
            <person name="Clamp M."/>
            <person name="Cravchik A."/>
            <person name="Curwen V."/>
            <person name="Dana A."/>
            <person name="Delcher A."/>
            <person name="Dew I."/>
            <person name="Evans C.A."/>
            <person name="Flanigan M."/>
            <person name="Grundschober-Freimoser A."/>
            <person name="Friedli L."/>
            <person name="Gu Z."/>
            <person name="Guan P."/>
            <person name="Guigo R."/>
            <person name="Hillenmeyer M.E."/>
            <person name="Hladun S.L."/>
            <person name="Hogan J.R."/>
            <person name="Hong Y.S."/>
            <person name="Hoover J."/>
            <person name="Jaillon O."/>
            <person name="Ke Z."/>
            <person name="Kodira C."/>
            <person name="Kokoza E."/>
            <person name="Koutsos A."/>
            <person name="Letunic I."/>
            <person name="Levitsky A."/>
            <person name="Liang Y."/>
            <person name="Lin J.J."/>
            <person name="Lobo N.F."/>
            <person name="Lopez J.R."/>
            <person name="Malek J.A."/>
            <person name="McIntosh T.C."/>
            <person name="Meister S."/>
            <person name="Miller J."/>
            <person name="Mobarry C."/>
            <person name="Mongin E."/>
            <person name="Murphy S.D."/>
            <person name="O'Brochta D.A."/>
            <person name="Pfannkoch C."/>
            <person name="Qi R."/>
            <person name="Regier M.A."/>
            <person name="Remington K."/>
            <person name="Shao H."/>
            <person name="Sharakhova M.V."/>
            <person name="Sitter C.D."/>
            <person name="Shetty J."/>
            <person name="Smith T.J."/>
            <person name="Strong R."/>
            <person name="Sun J."/>
            <person name="Thomasova D."/>
            <person name="Ton L.Q."/>
            <person name="Topalis P."/>
            <person name="Tu Z."/>
            <person name="Unger M.F."/>
            <person name="Walenz B."/>
            <person name="Wang A."/>
            <person name="Wang J."/>
            <person name="Wang M."/>
            <person name="Wang X."/>
            <person name="Woodford K.J."/>
            <person name="Wortman J.R."/>
            <person name="Wu M."/>
            <person name="Yao A."/>
            <person name="Zdobnov E.M."/>
            <person name="Zhang H."/>
            <person name="Zhao Q."/>
            <person name="Zhao S."/>
            <person name="Zhu S.C."/>
            <person name="Zhimulev I."/>
            <person name="Coluzzi M."/>
            <person name="della Torre A."/>
            <person name="Roth C.W."/>
            <person name="Louis C."/>
            <person name="Kalush F."/>
            <person name="Mural R.J."/>
            <person name="Myers E.W."/>
            <person name="Adams M.D."/>
            <person name="Smith H.O."/>
            <person name="Broder S."/>
            <person name="Gardner M.J."/>
            <person name="Fraser C.M."/>
            <person name="Birney E."/>
            <person name="Bork P."/>
            <person name="Brey P.T."/>
            <person name="Venter J.C."/>
            <person name="Weissenbach J."/>
            <person name="Kafatos F.C."/>
            <person name="Collins F.H."/>
            <person name="Hoffman S.L."/>
        </authorList>
    </citation>
    <scope>NUCLEOTIDE SEQUENCE [LARGE SCALE GENOMIC DNA]</scope>
    <source>
        <strain evidence="8 9">PEST</strain>
    </source>
</reference>
<reference evidence="8" key="3">
    <citation type="submission" date="2025-05" db="UniProtKB">
        <authorList>
            <consortium name="EnsemblMetazoa"/>
        </authorList>
    </citation>
    <scope>IDENTIFICATION</scope>
    <source>
        <strain evidence="8">PEST</strain>
    </source>
</reference>
<dbReference type="InterPro" id="IPR021717">
    <property type="entry name" value="Nucleoporin_Nup160"/>
</dbReference>
<proteinExistence type="predicted"/>
<evidence type="ECO:0000259" key="7">
    <source>
        <dbReference type="Pfam" id="PF23354"/>
    </source>
</evidence>
<keyword evidence="2" id="KW-0813">Transport</keyword>
<evidence type="ECO:0000313" key="8">
    <source>
        <dbReference type="EnsemblMetazoa" id="AGAP004671.P305"/>
    </source>
</evidence>
<evidence type="ECO:0000256" key="3">
    <source>
        <dbReference type="ARBA" id="ARBA00023242"/>
    </source>
</evidence>
<name>A0ABK8FDP9_ANOGA</name>
<dbReference type="PANTHER" id="PTHR21286">
    <property type="entry name" value="NUCLEAR PORE COMPLEX PROTEIN NUP160"/>
    <property type="match status" value="1"/>
</dbReference>
<evidence type="ECO:0000259" key="4">
    <source>
        <dbReference type="Pfam" id="PF11715"/>
    </source>
</evidence>
<dbReference type="EMBL" id="AAAB01008949">
    <property type="status" value="NOT_ANNOTATED_CDS"/>
    <property type="molecule type" value="Genomic_DNA"/>
</dbReference>
<dbReference type="EnsemblMetazoa" id="AGAP004671.R305">
    <property type="protein sequence ID" value="AGAP004671.P305"/>
    <property type="gene ID" value="AGAP004671"/>
</dbReference>
<feature type="domain" description="NUP160 C-terminal TPR" evidence="6">
    <location>
        <begin position="1117"/>
        <end position="1294"/>
    </location>
</feature>
<dbReference type="Pfam" id="PF23347">
    <property type="entry name" value="TPR_Nup160_C"/>
    <property type="match status" value="1"/>
</dbReference>
<comment type="subcellular location">
    <subcellularLocation>
        <location evidence="1">Nucleus</location>
    </subcellularLocation>
</comment>
<feature type="domain" description="NUP160 helical" evidence="5">
    <location>
        <begin position="572"/>
        <end position="743"/>
    </location>
</feature>
<sequence>MSEMYREVPLIQQAIVGGNESKSLSISSGGYNAMLMDSKTPEIAGGFRLNHIVNGVTLLNRFIYWRTCRETILFSEICLDRNDIYFEMKITFEGSPVLAIQCCKTSNSPLIMIIVTTAFVHRISVEMPASMDHQKRFLHDSIISHLNENNMLDPLNCYNFTNDIGQVVPVAATVTNTSNNMQCQIAIACTNSLHLLALRIEGDKIEANCSELDHNPLTISKLIHSIADSWRGKSDSSQVVTLSFDQGMSENQTFLYTLHRNGTLRVWLLSGRCLASEYLSKYTQSSETEFHTSILRCSQSLLALYFSFQTFSEFIVIRPEVSYDSSTGAISSVVLKTQCTILAPNNDLIDFKLSDERLWTLWCNAEGETQALFYELNVEGNENIHNVWSPVILENISDKEHQPLEAGINLKDVYCNRIFQSGIFSDTVIRKSLLMFNRNIASVTTNSSGMYSSMLRLKRYAITCMENQLQLECVSLRQNGPLDEDQIQEISNGLWEKFYLYCMQYRFESSRPIGLFICEKEQKNTSFFNAGIIREKYVSFFRICDGVEVAFFAPIIYDRLWPIENVLKDEHEMMLLVTFLSEVEQALTMDQKDKLDSFIHQRQGWENNDNNLSLIGAAQHQLLVLKLLPGFLQRISNLPKAIEKFLEYLQPVNKEQYISECQTKSLGCTVYGSNELSNEIALSTAKQTIQLRYILLRNLLLVQHVMERHSHFHYHIIDAIQSKIRPDTENTLRCYHVMNWIAHRQLDIDWTKCNNIQTSFSFNARTSVTLLQAYAVSQLSNEILFRTNAVSSLHTINLLTLRQKTNLIIAYICPSSDDFLFGEWLSKNELHVHIDEYVRLLCNWCQWNSCSRNFIKAKSCLAIGDTFKALDLFPLSWKGIHNERMLKKILSQDEKLPVITPYASLSAFHLKLIRLFRKYGAHDGVLKLVHSGIDNTLQPVQQTMFQSIEFSCHVDLGHYEEAYNTLIKNCEPARKKDCLRQLVCLLFAVRRLDILLDLPYYGLEEEFTSIVGMSARSADISDCIQYDFLYSFYMNKKNLRRSAIISYEECMRNCFECSSLNHLNRYFNCIMKCLNSLSVTKESYAWIDCPIIDKIEASHIAQDDKIEIVDAKRLEEQLITVHCALLLSTKNDGCKLVTSLDATNLISLMLKQKLYRSAMKLARCRARSMVPTIYEHLTSSCIEASSSANFTASTIDAIEDYAGIPWLNDNGVSDVLSVSHSVTSVWNYLRYTLDQEEDTLVIDAYLAVLNRILSRCAYIPSWLKNWCFENIPIQFIRAYLRHGRLEEAYEYTIELFRTNFFSAGRFNQHTIFPLTMCEYLLYELDNSSIHDKKKHLECYLRIIEVAL</sequence>
<evidence type="ECO:0000256" key="1">
    <source>
        <dbReference type="ARBA" id="ARBA00004123"/>
    </source>
</evidence>
<feature type="domain" description="NUP160 middle TPR" evidence="7">
    <location>
        <begin position="814"/>
        <end position="1078"/>
    </location>
</feature>